<comment type="similarity">
    <text evidence="1">Belongs to the protein-tyrosine phosphatase family. Non-receptor class dual specificity subfamily.</text>
</comment>
<feature type="compositionally biased region" description="Low complexity" evidence="7">
    <location>
        <begin position="224"/>
        <end position="235"/>
    </location>
</feature>
<dbReference type="InterPro" id="IPR020422">
    <property type="entry name" value="TYR_PHOSPHATASE_DUAL_dom"/>
</dbReference>
<evidence type="ECO:0000256" key="7">
    <source>
        <dbReference type="SAM" id="MobiDB-lite"/>
    </source>
</evidence>
<dbReference type="OrthoDB" id="10252009at2759"/>
<dbReference type="AlphaFoldDB" id="F4PYK9"/>
<dbReference type="GO" id="GO:0004722">
    <property type="term" value="F:protein serine/threonine phosphatase activity"/>
    <property type="evidence" value="ECO:0007669"/>
    <property type="project" value="UniProtKB-EC"/>
</dbReference>
<dbReference type="InterPro" id="IPR029021">
    <property type="entry name" value="Prot-tyrosine_phosphatase-like"/>
</dbReference>
<feature type="region of interest" description="Disordered" evidence="7">
    <location>
        <begin position="195"/>
        <end position="241"/>
    </location>
</feature>
<accession>F4PYK9</accession>
<dbReference type="RefSeq" id="XP_004357546.1">
    <property type="nucleotide sequence ID" value="XM_004357489.1"/>
</dbReference>
<evidence type="ECO:0000256" key="2">
    <source>
        <dbReference type="ARBA" id="ARBA00022801"/>
    </source>
</evidence>
<dbReference type="GeneID" id="14871295"/>
<evidence type="ECO:0000313" key="10">
    <source>
        <dbReference type="EMBL" id="EGG19275.1"/>
    </source>
</evidence>
<evidence type="ECO:0000259" key="9">
    <source>
        <dbReference type="PROSITE" id="PS50056"/>
    </source>
</evidence>
<dbReference type="GO" id="GO:0005829">
    <property type="term" value="C:cytosol"/>
    <property type="evidence" value="ECO:0007669"/>
    <property type="project" value="TreeGrafter"/>
</dbReference>
<sequence length="241" mass="26912">MAGCGYWDMVDSMTEEFDAQEVLPKLFIGSAAAAQSVTSLKDHNISHVLSISTNPPVYTRNEAFQCLSISIEDEEKRDISTFFDQCHQFIDSGRTKGGILIHCTAGVSRSATVVISYLMNLFFKPFMYCFQFLKSIRPCVQPNKGFVSQLLSYEGLLFSNQQQLVQTLSNQLLSNNNNNKSPSCCSKLQHQQQQQLEHQSKQEQQPQPTVMSCQQHEQIKPVDAAQAQAQSISSSTTVPSC</sequence>
<evidence type="ECO:0000256" key="1">
    <source>
        <dbReference type="ARBA" id="ARBA00008601"/>
    </source>
</evidence>
<evidence type="ECO:0000313" key="11">
    <source>
        <dbReference type="Proteomes" id="UP000007797"/>
    </source>
</evidence>
<dbReference type="InterPro" id="IPR000387">
    <property type="entry name" value="Tyr_Pase_dom"/>
</dbReference>
<dbReference type="Proteomes" id="UP000007797">
    <property type="component" value="Unassembled WGS sequence"/>
</dbReference>
<keyword evidence="3" id="KW-0904">Protein phosphatase</keyword>
<dbReference type="EMBL" id="GL883015">
    <property type="protein sequence ID" value="EGG19275.1"/>
    <property type="molecule type" value="Genomic_DNA"/>
</dbReference>
<dbReference type="CDD" id="cd14498">
    <property type="entry name" value="DSP"/>
    <property type="match status" value="1"/>
</dbReference>
<evidence type="ECO:0000256" key="4">
    <source>
        <dbReference type="ARBA" id="ARBA00047761"/>
    </source>
</evidence>
<dbReference type="SUPFAM" id="SSF52799">
    <property type="entry name" value="(Phosphotyrosine protein) phosphatases II"/>
    <property type="match status" value="1"/>
</dbReference>
<dbReference type="SMART" id="SM00195">
    <property type="entry name" value="DSPc"/>
    <property type="match status" value="1"/>
</dbReference>
<proteinExistence type="inferred from homology"/>
<protein>
    <submittedName>
        <fullName evidence="10">Uncharacterized protein</fullName>
    </submittedName>
</protein>
<dbReference type="STRING" id="1054147.F4PYK9"/>
<comment type="function">
    <text evidence="6">Has a dual specificity toward Ser/Thr and Tyr-containing proteins.</text>
</comment>
<reference evidence="11" key="1">
    <citation type="journal article" date="2011" name="Genome Res.">
        <title>Phylogeny-wide analysis of social amoeba genomes highlights ancient origins for complex intercellular communication.</title>
        <authorList>
            <person name="Heidel A.J."/>
            <person name="Lawal H.M."/>
            <person name="Felder M."/>
            <person name="Schilde C."/>
            <person name="Helps N.R."/>
            <person name="Tunggal B."/>
            <person name="Rivero F."/>
            <person name="John U."/>
            <person name="Schleicher M."/>
            <person name="Eichinger L."/>
            <person name="Platzer M."/>
            <person name="Noegel A.A."/>
            <person name="Schaap P."/>
            <person name="Gloeckner G."/>
        </authorList>
    </citation>
    <scope>NUCLEOTIDE SEQUENCE [LARGE SCALE GENOMIC DNA]</scope>
    <source>
        <strain evidence="11">SH3</strain>
    </source>
</reference>
<dbReference type="KEGG" id="dfa:DFA_02062"/>
<dbReference type="Gene3D" id="3.90.190.10">
    <property type="entry name" value="Protein tyrosine phosphatase superfamily"/>
    <property type="match status" value="1"/>
</dbReference>
<organism evidence="10 11">
    <name type="scientific">Cavenderia fasciculata</name>
    <name type="common">Slime mold</name>
    <name type="synonym">Dictyostelium fasciculatum</name>
    <dbReference type="NCBI Taxonomy" id="261658"/>
    <lineage>
        <taxon>Eukaryota</taxon>
        <taxon>Amoebozoa</taxon>
        <taxon>Evosea</taxon>
        <taxon>Eumycetozoa</taxon>
        <taxon>Dictyostelia</taxon>
        <taxon>Acytosteliales</taxon>
        <taxon>Cavenderiaceae</taxon>
        <taxon>Cavenderia</taxon>
    </lineage>
</organism>
<dbReference type="GO" id="GO:0005815">
    <property type="term" value="C:microtubule organizing center"/>
    <property type="evidence" value="ECO:0007669"/>
    <property type="project" value="EnsemblProtists"/>
</dbReference>
<comment type="catalytic activity">
    <reaction evidence="4">
        <text>O-phospho-L-seryl-[protein] + H2O = L-seryl-[protein] + phosphate</text>
        <dbReference type="Rhea" id="RHEA:20629"/>
        <dbReference type="Rhea" id="RHEA-COMP:9863"/>
        <dbReference type="Rhea" id="RHEA-COMP:11604"/>
        <dbReference type="ChEBI" id="CHEBI:15377"/>
        <dbReference type="ChEBI" id="CHEBI:29999"/>
        <dbReference type="ChEBI" id="CHEBI:43474"/>
        <dbReference type="ChEBI" id="CHEBI:83421"/>
        <dbReference type="EC" id="3.1.3.16"/>
    </reaction>
</comment>
<feature type="domain" description="Tyrosine-protein phosphatase" evidence="8">
    <location>
        <begin position="17"/>
        <end position="159"/>
    </location>
</feature>
<evidence type="ECO:0000256" key="6">
    <source>
        <dbReference type="ARBA" id="ARBA00055556"/>
    </source>
</evidence>
<keyword evidence="2" id="KW-0378">Hydrolase</keyword>
<dbReference type="InterPro" id="IPR016130">
    <property type="entry name" value="Tyr_Pase_AS"/>
</dbReference>
<feature type="compositionally biased region" description="Low complexity" evidence="7">
    <location>
        <begin position="195"/>
        <end position="208"/>
    </location>
</feature>
<dbReference type="Pfam" id="PF00782">
    <property type="entry name" value="DSPc"/>
    <property type="match status" value="1"/>
</dbReference>
<dbReference type="PROSITE" id="PS00383">
    <property type="entry name" value="TYR_PHOSPHATASE_1"/>
    <property type="match status" value="1"/>
</dbReference>
<name>F4PYK9_CACFS</name>
<dbReference type="GO" id="GO:0007165">
    <property type="term" value="P:signal transduction"/>
    <property type="evidence" value="ECO:0007669"/>
    <property type="project" value="TreeGrafter"/>
</dbReference>
<gene>
    <name evidence="10" type="ORF">DFA_02062</name>
</gene>
<dbReference type="OMA" id="CIVEPTH"/>
<dbReference type="PROSITE" id="PS50056">
    <property type="entry name" value="TYR_PHOSPHATASE_2"/>
    <property type="match status" value="1"/>
</dbReference>
<dbReference type="FunFam" id="3.90.190.10:FF:000161">
    <property type="entry name" value="Probable dual specificity protein phosphatase DDB_G0269404"/>
    <property type="match status" value="1"/>
</dbReference>
<comment type="catalytic activity">
    <reaction evidence="5">
        <text>O-phospho-L-threonyl-[protein] + H2O = L-threonyl-[protein] + phosphate</text>
        <dbReference type="Rhea" id="RHEA:47004"/>
        <dbReference type="Rhea" id="RHEA-COMP:11060"/>
        <dbReference type="Rhea" id="RHEA-COMP:11605"/>
        <dbReference type="ChEBI" id="CHEBI:15377"/>
        <dbReference type="ChEBI" id="CHEBI:30013"/>
        <dbReference type="ChEBI" id="CHEBI:43474"/>
        <dbReference type="ChEBI" id="CHEBI:61977"/>
        <dbReference type="EC" id="3.1.3.16"/>
    </reaction>
</comment>
<dbReference type="PANTHER" id="PTHR45948">
    <property type="entry name" value="DUAL SPECIFICITY PROTEIN PHOSPHATASE DDB_G0269404-RELATED"/>
    <property type="match status" value="1"/>
</dbReference>
<dbReference type="InterPro" id="IPR000340">
    <property type="entry name" value="Dual-sp_phosphatase_cat-dom"/>
</dbReference>
<evidence type="ECO:0000256" key="3">
    <source>
        <dbReference type="ARBA" id="ARBA00022912"/>
    </source>
</evidence>
<dbReference type="GO" id="GO:0004725">
    <property type="term" value="F:protein tyrosine phosphatase activity"/>
    <property type="evidence" value="ECO:0007669"/>
    <property type="project" value="TreeGrafter"/>
</dbReference>
<dbReference type="PANTHER" id="PTHR45948:SF2">
    <property type="entry name" value="DUAL SPECIFICITY PROTEIN PHOSPHATASE"/>
    <property type="match status" value="1"/>
</dbReference>
<dbReference type="PROSITE" id="PS50054">
    <property type="entry name" value="TYR_PHOSPHATASE_DUAL"/>
    <property type="match status" value="1"/>
</dbReference>
<feature type="domain" description="Tyrosine specific protein phosphatases" evidence="9">
    <location>
        <begin position="80"/>
        <end position="138"/>
    </location>
</feature>
<evidence type="ECO:0000256" key="5">
    <source>
        <dbReference type="ARBA" id="ARBA00048336"/>
    </source>
</evidence>
<evidence type="ECO:0000259" key="8">
    <source>
        <dbReference type="PROSITE" id="PS50054"/>
    </source>
</evidence>
<keyword evidence="11" id="KW-1185">Reference proteome</keyword>